<dbReference type="RefSeq" id="WP_183353159.1">
    <property type="nucleotide sequence ID" value="NZ_BLXX01000001.1"/>
</dbReference>
<protein>
    <recommendedName>
        <fullName evidence="4">CcoQ/FixQ family Cbb3-type cytochrome c oxidase assembly chaperone</fullName>
    </recommendedName>
</protein>
<evidence type="ECO:0008006" key="4">
    <source>
        <dbReference type="Google" id="ProtNLM"/>
    </source>
</evidence>
<keyword evidence="1" id="KW-0812">Transmembrane</keyword>
<name>A0A6V8ME95_9BACT</name>
<evidence type="ECO:0000313" key="2">
    <source>
        <dbReference type="EMBL" id="GFO58316.1"/>
    </source>
</evidence>
<evidence type="ECO:0000313" key="3">
    <source>
        <dbReference type="Proteomes" id="UP000556026"/>
    </source>
</evidence>
<keyword evidence="1" id="KW-1133">Transmembrane helix</keyword>
<comment type="caution">
    <text evidence="2">The sequence shown here is derived from an EMBL/GenBank/DDBJ whole genome shotgun (WGS) entry which is preliminary data.</text>
</comment>
<dbReference type="AlphaFoldDB" id="A0A6V8ME95"/>
<accession>A0A6V8ME95</accession>
<dbReference type="InterPro" id="IPR008621">
    <property type="entry name" value="Cbb3-typ_cyt_oxidase_comp"/>
</dbReference>
<organism evidence="2 3">
    <name type="scientific">Geomonas silvestris</name>
    <dbReference type="NCBI Taxonomy" id="2740184"/>
    <lineage>
        <taxon>Bacteria</taxon>
        <taxon>Pseudomonadati</taxon>
        <taxon>Thermodesulfobacteriota</taxon>
        <taxon>Desulfuromonadia</taxon>
        <taxon>Geobacterales</taxon>
        <taxon>Geobacteraceae</taxon>
        <taxon>Geomonas</taxon>
    </lineage>
</organism>
<keyword evidence="3" id="KW-1185">Reference proteome</keyword>
<feature type="transmembrane region" description="Helical" evidence="1">
    <location>
        <begin position="6"/>
        <end position="24"/>
    </location>
</feature>
<dbReference type="Proteomes" id="UP000556026">
    <property type="component" value="Unassembled WGS sequence"/>
</dbReference>
<dbReference type="Pfam" id="PF05545">
    <property type="entry name" value="FixQ"/>
    <property type="match status" value="1"/>
</dbReference>
<evidence type="ECO:0000256" key="1">
    <source>
        <dbReference type="SAM" id="Phobius"/>
    </source>
</evidence>
<sequence length="46" mass="5271">MDLASIYYLGVTLALFGIFAAIVVRTYRKSARERGEAPKYRMLDED</sequence>
<gene>
    <name evidence="2" type="ORF">GMST_06410</name>
</gene>
<proteinExistence type="predicted"/>
<dbReference type="EMBL" id="BLXX01000001">
    <property type="protein sequence ID" value="GFO58316.1"/>
    <property type="molecule type" value="Genomic_DNA"/>
</dbReference>
<reference evidence="3" key="1">
    <citation type="submission" date="2020-06" db="EMBL/GenBank/DDBJ databases">
        <title>Draft genomic sequence of Geomonas sp. Red330.</title>
        <authorList>
            <person name="Itoh H."/>
            <person name="Zhenxing X."/>
            <person name="Ushijima N."/>
            <person name="Masuda Y."/>
            <person name="Shiratori Y."/>
            <person name="Senoo K."/>
        </authorList>
    </citation>
    <scope>NUCLEOTIDE SEQUENCE [LARGE SCALE GENOMIC DNA]</scope>
    <source>
        <strain evidence="3">Red330</strain>
    </source>
</reference>
<keyword evidence="1" id="KW-0472">Membrane</keyword>